<reference evidence="3" key="1">
    <citation type="journal article" date="2019" name="Int. J. Syst. Evol. Microbiol.">
        <title>The Global Catalogue of Microorganisms (GCM) 10K type strain sequencing project: providing services to taxonomists for standard genome sequencing and annotation.</title>
        <authorList>
            <consortium name="The Broad Institute Genomics Platform"/>
            <consortium name="The Broad Institute Genome Sequencing Center for Infectious Disease"/>
            <person name="Wu L."/>
            <person name="Ma J."/>
        </authorList>
    </citation>
    <scope>NUCLEOTIDE SEQUENCE [LARGE SCALE GENOMIC DNA]</scope>
    <source>
        <strain evidence="3">JCM 19173</strain>
    </source>
</reference>
<sequence length="60" mass="6224">MSGHDAANAALIELLRTEMRRDAPLLTPASGRADGPQDVQESAAVPPLETLPDADEAAAE</sequence>
<evidence type="ECO:0000256" key="1">
    <source>
        <dbReference type="SAM" id="MobiDB-lite"/>
    </source>
</evidence>
<evidence type="ECO:0000313" key="2">
    <source>
        <dbReference type="EMBL" id="GGL11268.1"/>
    </source>
</evidence>
<accession>A0ABQ2FNF5</accession>
<comment type="caution">
    <text evidence="2">The sequence shown here is derived from an EMBL/GenBank/DDBJ whole genome shotgun (WGS) entry which is preliminary data.</text>
</comment>
<keyword evidence="3" id="KW-1185">Reference proteome</keyword>
<dbReference type="Proteomes" id="UP000604341">
    <property type="component" value="Unassembled WGS sequence"/>
</dbReference>
<dbReference type="EMBL" id="BMPE01000012">
    <property type="protein sequence ID" value="GGL11268.1"/>
    <property type="molecule type" value="Genomic_DNA"/>
</dbReference>
<protein>
    <submittedName>
        <fullName evidence="2">Uncharacterized protein</fullName>
    </submittedName>
</protein>
<name>A0ABQ2FNF5_9DEIO</name>
<dbReference type="RefSeq" id="WP_189070028.1">
    <property type="nucleotide sequence ID" value="NZ_BMPE01000012.1"/>
</dbReference>
<proteinExistence type="predicted"/>
<feature type="region of interest" description="Disordered" evidence="1">
    <location>
        <begin position="23"/>
        <end position="60"/>
    </location>
</feature>
<gene>
    <name evidence="2" type="ORF">GCM10010844_32430</name>
</gene>
<organism evidence="2 3">
    <name type="scientific">Deinococcus radiotolerans</name>
    <dbReference type="NCBI Taxonomy" id="1309407"/>
    <lineage>
        <taxon>Bacteria</taxon>
        <taxon>Thermotogati</taxon>
        <taxon>Deinococcota</taxon>
        <taxon>Deinococci</taxon>
        <taxon>Deinococcales</taxon>
        <taxon>Deinococcaceae</taxon>
        <taxon>Deinococcus</taxon>
    </lineage>
</organism>
<evidence type="ECO:0000313" key="3">
    <source>
        <dbReference type="Proteomes" id="UP000604341"/>
    </source>
</evidence>